<dbReference type="Pfam" id="PF01180">
    <property type="entry name" value="DHO_dh"/>
    <property type="match status" value="1"/>
</dbReference>
<evidence type="ECO:0000259" key="15">
    <source>
        <dbReference type="Pfam" id="PF01180"/>
    </source>
</evidence>
<dbReference type="AlphaFoldDB" id="A0A363CXS8"/>
<name>A0A363CXS8_9BACT</name>
<comment type="similarity">
    <text evidence="5">Belongs to the dihydroorotate dehydrogenase family. Type 2 subfamily.</text>
</comment>
<dbReference type="PANTHER" id="PTHR48109">
    <property type="entry name" value="DIHYDROOROTATE DEHYDROGENASE (QUINONE), MITOCHONDRIAL-RELATED"/>
    <property type="match status" value="1"/>
</dbReference>
<dbReference type="SUPFAM" id="SSF51395">
    <property type="entry name" value="FMN-linked oxidoreductases"/>
    <property type="match status" value="1"/>
</dbReference>
<dbReference type="UniPathway" id="UPA00070">
    <property type="reaction ID" value="UER00946"/>
</dbReference>
<comment type="function">
    <text evidence="2">Catalyzes the conversion of dihydroorotate to orotate with quinone as electron acceptor.</text>
</comment>
<evidence type="ECO:0000256" key="5">
    <source>
        <dbReference type="ARBA" id="ARBA00005359"/>
    </source>
</evidence>
<dbReference type="OrthoDB" id="9802377at2"/>
<keyword evidence="9" id="KW-0288">FMN</keyword>
<evidence type="ECO:0000256" key="10">
    <source>
        <dbReference type="ARBA" id="ARBA00022975"/>
    </source>
</evidence>
<dbReference type="RefSeq" id="WP_108559721.1">
    <property type="nucleotide sequence ID" value="NZ_MUXE01000012.1"/>
</dbReference>
<dbReference type="GO" id="GO:0006207">
    <property type="term" value="P:'de novo' pyrimidine nucleobase biosynthetic process"/>
    <property type="evidence" value="ECO:0007669"/>
    <property type="project" value="UniProtKB-UniRule"/>
</dbReference>
<evidence type="ECO:0000256" key="1">
    <source>
        <dbReference type="ARBA" id="ARBA00001917"/>
    </source>
</evidence>
<dbReference type="GO" id="GO:0005886">
    <property type="term" value="C:plasma membrane"/>
    <property type="evidence" value="ECO:0007669"/>
    <property type="project" value="TreeGrafter"/>
</dbReference>
<dbReference type="Gene3D" id="3.20.20.70">
    <property type="entry name" value="Aldolase class I"/>
    <property type="match status" value="1"/>
</dbReference>
<evidence type="ECO:0000256" key="7">
    <source>
        <dbReference type="ARBA" id="ARBA00018366"/>
    </source>
</evidence>
<evidence type="ECO:0000256" key="8">
    <source>
        <dbReference type="ARBA" id="ARBA00022630"/>
    </source>
</evidence>
<dbReference type="PIRSF" id="PIRSF000164">
    <property type="entry name" value="DHO_oxidase"/>
    <property type="match status" value="1"/>
</dbReference>
<accession>A0A363CXS8</accession>
<dbReference type="InterPro" id="IPR050074">
    <property type="entry name" value="DHO_dehydrogenase"/>
</dbReference>
<dbReference type="NCBIfam" id="NF003645">
    <property type="entry name" value="PRK05286.1-2"/>
    <property type="match status" value="1"/>
</dbReference>
<evidence type="ECO:0000256" key="3">
    <source>
        <dbReference type="ARBA" id="ARBA00004370"/>
    </source>
</evidence>
<dbReference type="EMBL" id="MUXE01000012">
    <property type="protein sequence ID" value="PUE63906.1"/>
    <property type="molecule type" value="Genomic_DNA"/>
</dbReference>
<keyword evidence="11" id="KW-0560">Oxidoreductase</keyword>
<evidence type="ECO:0000256" key="9">
    <source>
        <dbReference type="ARBA" id="ARBA00022643"/>
    </source>
</evidence>
<dbReference type="PROSITE" id="PS00912">
    <property type="entry name" value="DHODEHASE_2"/>
    <property type="match status" value="1"/>
</dbReference>
<comment type="pathway">
    <text evidence="4">Pyrimidine metabolism; UMP biosynthesis via de novo pathway; orotate from (S)-dihydroorotate (quinone route): step 1/1.</text>
</comment>
<gene>
    <name evidence="16" type="ORF">B0174_08620</name>
</gene>
<evidence type="ECO:0000256" key="2">
    <source>
        <dbReference type="ARBA" id="ARBA00003125"/>
    </source>
</evidence>
<sequence>MISYQTLKKILFKFEPETAHNLAEYGLRILGKCKIAKAYMEKKNYISNPKLTQEIFGVKFENPVGLAAGFDKNATMIKAMKSLGFGFTEIGTMTPKPQDGNPKPRMFRYPEQKSVQNAMGFNNKGAHEVLKNLKKVYPFSIPIGTNIGKNKTTPEEFALSDYKSLIKKFEASSDYLVINISSPNTPNLRDLQNEKFITELFTMAKELTAKPILLKIAPDMEISMAIDLCNSAINAGAAGIIATNTTIDYSLVPNCQNFGGLSGACLTQKSASLFKELGRELFGKTVLISVGGISSGAQAYERIKDGANLVQSYSGMIFEGPSMVRKINEELLALMAKDGYENISQAIGANLK</sequence>
<keyword evidence="8" id="KW-0285">Flavoprotein</keyword>
<dbReference type="InterPro" id="IPR005719">
    <property type="entry name" value="Dihydroorotate_DH_2"/>
</dbReference>
<evidence type="ECO:0000313" key="17">
    <source>
        <dbReference type="Proteomes" id="UP000251135"/>
    </source>
</evidence>
<dbReference type="EC" id="1.3.5.2" evidence="6 14"/>
<evidence type="ECO:0000256" key="6">
    <source>
        <dbReference type="ARBA" id="ARBA00012791"/>
    </source>
</evidence>
<protein>
    <recommendedName>
        <fullName evidence="7 14">Dihydroorotate dehydrogenase (quinone)</fullName>
        <ecNumber evidence="6 14">1.3.5.2</ecNumber>
    </recommendedName>
</protein>
<evidence type="ECO:0000256" key="13">
    <source>
        <dbReference type="ARBA" id="ARBA00048639"/>
    </source>
</evidence>
<comment type="cofactor">
    <cofactor evidence="1">
        <name>FMN</name>
        <dbReference type="ChEBI" id="CHEBI:58210"/>
    </cofactor>
</comment>
<dbReference type="CDD" id="cd04738">
    <property type="entry name" value="DHOD_2_like"/>
    <property type="match status" value="1"/>
</dbReference>
<dbReference type="InterPro" id="IPR005720">
    <property type="entry name" value="Dihydroorotate_DH_cat"/>
</dbReference>
<dbReference type="GO" id="GO:0044205">
    <property type="term" value="P:'de novo' UMP biosynthetic process"/>
    <property type="evidence" value="ECO:0007669"/>
    <property type="project" value="UniProtKB-UniPathway"/>
</dbReference>
<dbReference type="InterPro" id="IPR001295">
    <property type="entry name" value="Dihydroorotate_DH_CS"/>
</dbReference>
<dbReference type="PANTHER" id="PTHR48109:SF4">
    <property type="entry name" value="DIHYDROOROTATE DEHYDROGENASE (QUINONE), MITOCHONDRIAL"/>
    <property type="match status" value="1"/>
</dbReference>
<evidence type="ECO:0000256" key="14">
    <source>
        <dbReference type="NCBIfam" id="TIGR01036"/>
    </source>
</evidence>
<dbReference type="NCBIfam" id="TIGR01036">
    <property type="entry name" value="pyrD_sub2"/>
    <property type="match status" value="1"/>
</dbReference>
<dbReference type="Proteomes" id="UP000251135">
    <property type="component" value="Unassembled WGS sequence"/>
</dbReference>
<keyword evidence="17" id="KW-1185">Reference proteome</keyword>
<dbReference type="NCBIfam" id="NF003652">
    <property type="entry name" value="PRK05286.2-5"/>
    <property type="match status" value="1"/>
</dbReference>
<evidence type="ECO:0000256" key="12">
    <source>
        <dbReference type="ARBA" id="ARBA00023136"/>
    </source>
</evidence>
<evidence type="ECO:0000313" key="16">
    <source>
        <dbReference type="EMBL" id="PUE63906.1"/>
    </source>
</evidence>
<keyword evidence="10" id="KW-0665">Pyrimidine biosynthesis</keyword>
<evidence type="ECO:0000256" key="11">
    <source>
        <dbReference type="ARBA" id="ARBA00023002"/>
    </source>
</evidence>
<comment type="subcellular location">
    <subcellularLocation>
        <location evidence="3">Membrane</location>
    </subcellularLocation>
</comment>
<dbReference type="NCBIfam" id="NF003649">
    <property type="entry name" value="PRK05286.2-2"/>
    <property type="match status" value="1"/>
</dbReference>
<dbReference type="GO" id="GO:0106430">
    <property type="term" value="F:dihydroorotate dehydrogenase (quinone) activity"/>
    <property type="evidence" value="ECO:0007669"/>
    <property type="project" value="UniProtKB-EC"/>
</dbReference>
<proteinExistence type="inferred from homology"/>
<organism evidence="16 17">
    <name type="scientific">Arcobacter caeni</name>
    <dbReference type="NCBI Taxonomy" id="1912877"/>
    <lineage>
        <taxon>Bacteria</taxon>
        <taxon>Pseudomonadati</taxon>
        <taxon>Campylobacterota</taxon>
        <taxon>Epsilonproteobacteria</taxon>
        <taxon>Campylobacterales</taxon>
        <taxon>Arcobacteraceae</taxon>
        <taxon>Arcobacter</taxon>
    </lineage>
</organism>
<comment type="caution">
    <text evidence="16">The sequence shown here is derived from an EMBL/GenBank/DDBJ whole genome shotgun (WGS) entry which is preliminary data.</text>
</comment>
<dbReference type="GO" id="GO:0005737">
    <property type="term" value="C:cytoplasm"/>
    <property type="evidence" value="ECO:0007669"/>
    <property type="project" value="InterPro"/>
</dbReference>
<feature type="domain" description="Dihydroorotate dehydrogenase catalytic" evidence="15">
    <location>
        <begin position="51"/>
        <end position="335"/>
    </location>
</feature>
<dbReference type="InterPro" id="IPR012135">
    <property type="entry name" value="Dihydroorotate_DH_1_2"/>
</dbReference>
<reference evidence="16 17" key="1">
    <citation type="submission" date="2017-02" db="EMBL/GenBank/DDBJ databases">
        <title>Arcobacter caeni sp. nov, a new Arcobacter species isolated from reclaimed water.</title>
        <authorList>
            <person name="Figueras M.J."/>
            <person name="Perez-Cataluna A."/>
            <person name="Salas-Masso N."/>
        </authorList>
    </citation>
    <scope>NUCLEOTIDE SEQUENCE [LARGE SCALE GENOMIC DNA]</scope>
    <source>
        <strain evidence="16 17">RW17-10</strain>
    </source>
</reference>
<evidence type="ECO:0000256" key="4">
    <source>
        <dbReference type="ARBA" id="ARBA00005161"/>
    </source>
</evidence>
<dbReference type="InterPro" id="IPR013785">
    <property type="entry name" value="Aldolase_TIM"/>
</dbReference>
<comment type="catalytic activity">
    <reaction evidence="13">
        <text>(S)-dihydroorotate + a quinone = orotate + a quinol</text>
        <dbReference type="Rhea" id="RHEA:30187"/>
        <dbReference type="ChEBI" id="CHEBI:24646"/>
        <dbReference type="ChEBI" id="CHEBI:30839"/>
        <dbReference type="ChEBI" id="CHEBI:30864"/>
        <dbReference type="ChEBI" id="CHEBI:132124"/>
        <dbReference type="EC" id="1.3.5.2"/>
    </reaction>
</comment>
<keyword evidence="12" id="KW-0472">Membrane</keyword>